<dbReference type="Proteomes" id="UP000027195">
    <property type="component" value="Unassembled WGS sequence"/>
</dbReference>
<dbReference type="Pfam" id="PF01979">
    <property type="entry name" value="Amidohydro_1"/>
    <property type="match status" value="1"/>
</dbReference>
<dbReference type="STRING" id="930990.A0A067MRY0"/>
<dbReference type="PANTHER" id="PTHR11271:SF6">
    <property type="entry name" value="GUANINE DEAMINASE"/>
    <property type="match status" value="1"/>
</dbReference>
<keyword evidence="3" id="KW-0378">Hydrolase</keyword>
<dbReference type="PANTHER" id="PTHR11271">
    <property type="entry name" value="GUANINE DEAMINASE"/>
    <property type="match status" value="1"/>
</dbReference>
<dbReference type="AlphaFoldDB" id="A0A067MRY0"/>
<dbReference type="Gene3D" id="3.20.20.140">
    <property type="entry name" value="Metal-dependent hydrolases"/>
    <property type="match status" value="1"/>
</dbReference>
<dbReference type="InterPro" id="IPR011059">
    <property type="entry name" value="Metal-dep_hydrolase_composite"/>
</dbReference>
<dbReference type="GO" id="GO:0008270">
    <property type="term" value="F:zinc ion binding"/>
    <property type="evidence" value="ECO:0007669"/>
    <property type="project" value="TreeGrafter"/>
</dbReference>
<dbReference type="GO" id="GO:0005829">
    <property type="term" value="C:cytosol"/>
    <property type="evidence" value="ECO:0007669"/>
    <property type="project" value="TreeGrafter"/>
</dbReference>
<keyword evidence="2" id="KW-0479">Metal-binding</keyword>
<dbReference type="OrthoDB" id="194468at2759"/>
<keyword evidence="7" id="KW-1185">Reference proteome</keyword>
<feature type="domain" description="Amidohydrolase-related" evidence="5">
    <location>
        <begin position="67"/>
        <end position="448"/>
    </location>
</feature>
<protein>
    <recommendedName>
        <fullName evidence="5">Amidohydrolase-related domain-containing protein</fullName>
    </recommendedName>
</protein>
<dbReference type="Gene3D" id="2.30.40.10">
    <property type="entry name" value="Urease, subunit C, domain 1"/>
    <property type="match status" value="1"/>
</dbReference>
<dbReference type="SUPFAM" id="SSF51556">
    <property type="entry name" value="Metallo-dependent hydrolases"/>
    <property type="match status" value="1"/>
</dbReference>
<evidence type="ECO:0000256" key="2">
    <source>
        <dbReference type="ARBA" id="ARBA00022723"/>
    </source>
</evidence>
<keyword evidence="4" id="KW-0862">Zinc</keyword>
<dbReference type="InterPro" id="IPR051607">
    <property type="entry name" value="Metallo-dep_hydrolases"/>
</dbReference>
<evidence type="ECO:0000256" key="4">
    <source>
        <dbReference type="ARBA" id="ARBA00022833"/>
    </source>
</evidence>
<comment type="cofactor">
    <cofactor evidence="1">
        <name>Zn(2+)</name>
        <dbReference type="ChEBI" id="CHEBI:29105"/>
    </cofactor>
</comment>
<dbReference type="EMBL" id="KL198021">
    <property type="protein sequence ID" value="KDQ18508.1"/>
    <property type="molecule type" value="Genomic_DNA"/>
</dbReference>
<dbReference type="InterPro" id="IPR032466">
    <property type="entry name" value="Metal_Hydrolase"/>
</dbReference>
<evidence type="ECO:0000313" key="6">
    <source>
        <dbReference type="EMBL" id="KDQ18508.1"/>
    </source>
</evidence>
<evidence type="ECO:0000259" key="5">
    <source>
        <dbReference type="Pfam" id="PF01979"/>
    </source>
</evidence>
<gene>
    <name evidence="6" type="ORF">BOTBODRAFT_28881</name>
</gene>
<dbReference type="GO" id="GO:0008892">
    <property type="term" value="F:guanine deaminase activity"/>
    <property type="evidence" value="ECO:0007669"/>
    <property type="project" value="TreeGrafter"/>
</dbReference>
<evidence type="ECO:0000256" key="1">
    <source>
        <dbReference type="ARBA" id="ARBA00001947"/>
    </source>
</evidence>
<dbReference type="InParanoid" id="A0A067MRY0"/>
<proteinExistence type="predicted"/>
<organism evidence="6 7">
    <name type="scientific">Botryobasidium botryosum (strain FD-172 SS1)</name>
    <dbReference type="NCBI Taxonomy" id="930990"/>
    <lineage>
        <taxon>Eukaryota</taxon>
        <taxon>Fungi</taxon>
        <taxon>Dikarya</taxon>
        <taxon>Basidiomycota</taxon>
        <taxon>Agaricomycotina</taxon>
        <taxon>Agaricomycetes</taxon>
        <taxon>Cantharellales</taxon>
        <taxon>Botryobasidiaceae</taxon>
        <taxon>Botryobasidium</taxon>
    </lineage>
</organism>
<accession>A0A067MRY0</accession>
<dbReference type="HOGENOM" id="CLU_012358_0_1_1"/>
<dbReference type="InterPro" id="IPR006680">
    <property type="entry name" value="Amidohydro-rel"/>
</dbReference>
<dbReference type="GO" id="GO:0046098">
    <property type="term" value="P:guanine metabolic process"/>
    <property type="evidence" value="ECO:0007669"/>
    <property type="project" value="TreeGrafter"/>
</dbReference>
<sequence length="452" mass="49854">MASPAIFVGTFVHCTRLNELQILKNYILATDEKGTITTFCPKDDPSVAALLSSSNGITKLTIPPGGFILPTFVDLHLHAPQYLYAGNGLHLPLMEWLDTYAFKAEERLDADPSLARRVYETLARRLVEAGTGATLLFGTIKEDTNLILAEAFQTVGLRGYVGKLSMDQSSRPTYVESSAQSSLQSARSFIDRCRSITVDLPDHERLVEPVLTPRFVPTCSDELLAGLGDISKTEGLRVQSHLAEAKDQVEWVRRERKQEDIDVFDKSGLLTSRTIQAHCTFLDKPSLARLESAGTSVAHCPLSNAYFSEEPFRLREALDKGVKVGLGTDIAGGYTVDIMSAMRQAVITSRMREGARLTAKQEGRSLTVGWKESLYMATKGGAEALGLLTGEFVVGAPFDAQQIELLAESKRGSLDFYDALEWAEDTIEKWWCLGDSRNRVGVWVQGKQILKK</sequence>
<reference evidence="7" key="1">
    <citation type="journal article" date="2014" name="Proc. Natl. Acad. Sci. U.S.A.">
        <title>Extensive sampling of basidiomycete genomes demonstrates inadequacy of the white-rot/brown-rot paradigm for wood decay fungi.</title>
        <authorList>
            <person name="Riley R."/>
            <person name="Salamov A.A."/>
            <person name="Brown D.W."/>
            <person name="Nagy L.G."/>
            <person name="Floudas D."/>
            <person name="Held B.W."/>
            <person name="Levasseur A."/>
            <person name="Lombard V."/>
            <person name="Morin E."/>
            <person name="Otillar R."/>
            <person name="Lindquist E.A."/>
            <person name="Sun H."/>
            <person name="LaButti K.M."/>
            <person name="Schmutz J."/>
            <person name="Jabbour D."/>
            <person name="Luo H."/>
            <person name="Baker S.E."/>
            <person name="Pisabarro A.G."/>
            <person name="Walton J.D."/>
            <person name="Blanchette R.A."/>
            <person name="Henrissat B."/>
            <person name="Martin F."/>
            <person name="Cullen D."/>
            <person name="Hibbett D.S."/>
            <person name="Grigoriev I.V."/>
        </authorList>
    </citation>
    <scope>NUCLEOTIDE SEQUENCE [LARGE SCALE GENOMIC DNA]</scope>
    <source>
        <strain evidence="7">FD-172 SS1</strain>
    </source>
</reference>
<evidence type="ECO:0000313" key="7">
    <source>
        <dbReference type="Proteomes" id="UP000027195"/>
    </source>
</evidence>
<name>A0A067MRY0_BOTB1</name>
<evidence type="ECO:0000256" key="3">
    <source>
        <dbReference type="ARBA" id="ARBA00022801"/>
    </source>
</evidence>